<dbReference type="Pfam" id="PF23639">
    <property type="entry name" value="DUF7146"/>
    <property type="match status" value="1"/>
</dbReference>
<proteinExistence type="predicted"/>
<keyword evidence="3" id="KW-0614">Plasmid</keyword>
<dbReference type="Proteomes" id="UP001432360">
    <property type="component" value="Plasmid pSchITTGS70b"/>
</dbReference>
<accession>A0ABZ2BG63</accession>
<evidence type="ECO:0000313" key="4">
    <source>
        <dbReference type="Proteomes" id="UP001432360"/>
    </source>
</evidence>
<evidence type="ECO:0000259" key="2">
    <source>
        <dbReference type="Pfam" id="PF23639"/>
    </source>
</evidence>
<feature type="domain" description="Toprim" evidence="1">
    <location>
        <begin position="239"/>
        <end position="329"/>
    </location>
</feature>
<dbReference type="InterPro" id="IPR055570">
    <property type="entry name" value="DUF7146"/>
</dbReference>
<protein>
    <submittedName>
        <fullName evidence="3">Toprim domain-containing protein</fullName>
    </submittedName>
</protein>
<feature type="domain" description="DUF7146" evidence="2">
    <location>
        <begin position="119"/>
        <end position="228"/>
    </location>
</feature>
<organism evidence="3 4">
    <name type="scientific">Sinorhizobium chiapasense</name>
    <dbReference type="NCBI Taxonomy" id="501572"/>
    <lineage>
        <taxon>Bacteria</taxon>
        <taxon>Pseudomonadati</taxon>
        <taxon>Pseudomonadota</taxon>
        <taxon>Alphaproteobacteria</taxon>
        <taxon>Hyphomicrobiales</taxon>
        <taxon>Rhizobiaceae</taxon>
        <taxon>Sinorhizobium/Ensifer group</taxon>
        <taxon>Sinorhizobium</taxon>
    </lineage>
</organism>
<dbReference type="RefSeq" id="WP_331375355.1">
    <property type="nucleotide sequence ID" value="NZ_CP133150.1"/>
</dbReference>
<name>A0ABZ2BG63_9HYPH</name>
<keyword evidence="4" id="KW-1185">Reference proteome</keyword>
<gene>
    <name evidence="3" type="ORF">RB548_21690</name>
</gene>
<reference evidence="3" key="1">
    <citation type="submission" date="2023-08" db="EMBL/GenBank/DDBJ databases">
        <title>Complete genome sequence of Sinorhizobium chiapanecum ITTG S70 isolated from Acaciella angustissima nodules in Chiapas-Mexico.</title>
        <authorList>
            <person name="Rincon-Rosales R."/>
            <person name="Rogel M.A."/>
            <person name="Rincon-Medina C.I."/>
            <person name="Guerrero G."/>
            <person name="Manzano-Gomez L.A."/>
            <person name="Lopez-Lopez A."/>
            <person name="Rincon Molina F.A."/>
            <person name="Martinez-Romero E."/>
        </authorList>
    </citation>
    <scope>NUCLEOTIDE SEQUENCE</scope>
    <source>
        <strain evidence="3">ITTG S70</strain>
        <plasmid evidence="3">pSchITTGS70b</plasmid>
    </source>
</reference>
<dbReference type="InterPro" id="IPR006171">
    <property type="entry name" value="TOPRIM_dom"/>
</dbReference>
<evidence type="ECO:0000259" key="1">
    <source>
        <dbReference type="Pfam" id="PF13362"/>
    </source>
</evidence>
<dbReference type="EMBL" id="CP133150">
    <property type="protein sequence ID" value="WVT06291.1"/>
    <property type="molecule type" value="Genomic_DNA"/>
</dbReference>
<evidence type="ECO:0000313" key="3">
    <source>
        <dbReference type="EMBL" id="WVT06291.1"/>
    </source>
</evidence>
<dbReference type="CDD" id="cd01029">
    <property type="entry name" value="TOPRIM_primases"/>
    <property type="match status" value="1"/>
</dbReference>
<sequence length="350" mass="38180">MLSASELAERLAEKAEAVCRHYLSEGGRAGNYWVVGDVQNNKGRSLYVHLTGPRVGKWTDAATGQYGDLLDLVRETCGLTDFRDVADEARQFLSLPQPDAGSVRRANVPEDARTSTPASERARRLFRMTLPLAGTLADTYLRERGILRASTHAALRFHPSCYYRDLVTGETSTYPTLVAAVTDAESRITGVHRTYLDRSGRDSDGVRKAPVDNPRRALGRLLRNAVRFRFPAGASAPVLAAGEGLETMLSLSHVMPEMPMAAALTANHLAAFRLPEACRRLYIAADADAAGRYGIEGLSRRARALGVLPLVIAPELGDFNEDLRRLGADRLTRNLRAQLAPEDAAAFLPT</sequence>
<dbReference type="InterPro" id="IPR034154">
    <property type="entry name" value="TOPRIM_DnaG/twinkle"/>
</dbReference>
<dbReference type="Pfam" id="PF13362">
    <property type="entry name" value="Toprim_3"/>
    <property type="match status" value="1"/>
</dbReference>
<geneLocation type="plasmid" evidence="3 4">
    <name>pSchITTGS70b</name>
</geneLocation>